<name>A0A845FET6_9BACI</name>
<evidence type="ECO:0000313" key="1">
    <source>
        <dbReference type="EMBL" id="MYL72055.1"/>
    </source>
</evidence>
<proteinExistence type="predicted"/>
<protein>
    <submittedName>
        <fullName evidence="1">Uncharacterized protein</fullName>
    </submittedName>
</protein>
<dbReference type="GeneID" id="78008203"/>
<dbReference type="EMBL" id="WMFA01000006">
    <property type="protein sequence ID" value="MYL72055.1"/>
    <property type="molecule type" value="Genomic_DNA"/>
</dbReference>
<dbReference type="OrthoDB" id="1683552at2"/>
<organism evidence="1 2">
    <name type="scientific">Halobacillus litoralis</name>
    <dbReference type="NCBI Taxonomy" id="45668"/>
    <lineage>
        <taxon>Bacteria</taxon>
        <taxon>Bacillati</taxon>
        <taxon>Bacillota</taxon>
        <taxon>Bacilli</taxon>
        <taxon>Bacillales</taxon>
        <taxon>Bacillaceae</taxon>
        <taxon>Halobacillus</taxon>
    </lineage>
</organism>
<sequence>MRDQGRVTDFLDDYSPYLDQKYTDLVDGDLNSSITEECVHLFVCEDCGLNDIQAT</sequence>
<comment type="caution">
    <text evidence="1">The sequence shown here is derived from an EMBL/GenBank/DDBJ whole genome shotgun (WGS) entry which is preliminary data.</text>
</comment>
<dbReference type="RefSeq" id="WP_160915233.1">
    <property type="nucleotide sequence ID" value="NZ_WMFA01000006.1"/>
</dbReference>
<gene>
    <name evidence="1" type="ORF">GLW00_14425</name>
</gene>
<dbReference type="Proteomes" id="UP000450457">
    <property type="component" value="Unassembled WGS sequence"/>
</dbReference>
<evidence type="ECO:0000313" key="2">
    <source>
        <dbReference type="Proteomes" id="UP000450457"/>
    </source>
</evidence>
<reference evidence="1 2" key="1">
    <citation type="submission" date="2019-11" db="EMBL/GenBank/DDBJ databases">
        <title>Genome sequences of 17 halophilic strains isolated from different environments.</title>
        <authorList>
            <person name="Furrow R.E."/>
        </authorList>
    </citation>
    <scope>NUCLEOTIDE SEQUENCE [LARGE SCALE GENOMIC DNA]</scope>
    <source>
        <strain evidence="1 2">SL-4</strain>
    </source>
</reference>
<accession>A0A845FET6</accession>
<dbReference type="AlphaFoldDB" id="A0A845FET6"/>